<dbReference type="GO" id="GO:0009399">
    <property type="term" value="P:nitrogen fixation"/>
    <property type="evidence" value="ECO:0007669"/>
    <property type="project" value="UniProtKB-UniRule"/>
</dbReference>
<dbReference type="RefSeq" id="WP_090072305.1">
    <property type="nucleotide sequence ID" value="NZ_FOVR01000005.1"/>
</dbReference>
<dbReference type="AlphaFoldDB" id="A0A1I5GLP0"/>
<dbReference type="NCBIfam" id="NF033689">
    <property type="entry name" value="N2Fix_CO_CowN"/>
    <property type="match status" value="1"/>
</dbReference>
<keyword evidence="4" id="KW-1185">Reference proteome</keyword>
<dbReference type="InterPro" id="IPR024899">
    <property type="entry name" value="CowN"/>
</dbReference>
<dbReference type="EMBL" id="FOVR01000005">
    <property type="protein sequence ID" value="SFO36829.1"/>
    <property type="molecule type" value="Genomic_DNA"/>
</dbReference>
<dbReference type="OrthoDB" id="7689335at2"/>
<dbReference type="HAMAP" id="MF_02117">
    <property type="entry name" value="CowN"/>
    <property type="match status" value="1"/>
</dbReference>
<evidence type="ECO:0000256" key="2">
    <source>
        <dbReference type="HAMAP-Rule" id="MF_02117"/>
    </source>
</evidence>
<dbReference type="Pfam" id="PF20543">
    <property type="entry name" value="CowN"/>
    <property type="match status" value="1"/>
</dbReference>
<gene>
    <name evidence="2" type="primary">cowN</name>
    <name evidence="3" type="ORF">SAMN04488056_10543</name>
</gene>
<sequence length="101" mass="11494">MSQDQDNTATDRYVSFIGIECDRNAERIVGFIERLAKGPASDNAYWQAFLEKIEKSRSGDTATGDALFLVHSHINLIRDLFEEYDDEEAMALLEKVEIECC</sequence>
<evidence type="ECO:0000313" key="4">
    <source>
        <dbReference type="Proteomes" id="UP000199236"/>
    </source>
</evidence>
<dbReference type="STRING" id="655353.SAMN04488056_10543"/>
<evidence type="ECO:0000256" key="1">
    <source>
        <dbReference type="ARBA" id="ARBA00023231"/>
    </source>
</evidence>
<organism evidence="3 4">
    <name type="scientific">Cohaesibacter marisflavi</name>
    <dbReference type="NCBI Taxonomy" id="655353"/>
    <lineage>
        <taxon>Bacteria</taxon>
        <taxon>Pseudomonadati</taxon>
        <taxon>Pseudomonadota</taxon>
        <taxon>Alphaproteobacteria</taxon>
        <taxon>Hyphomicrobiales</taxon>
        <taxon>Cohaesibacteraceae</taxon>
    </lineage>
</organism>
<accession>A0A1I5GLP0</accession>
<dbReference type="Proteomes" id="UP000199236">
    <property type="component" value="Unassembled WGS sequence"/>
</dbReference>
<keyword evidence="1 2" id="KW-0535">Nitrogen fixation</keyword>
<protein>
    <recommendedName>
        <fullName evidence="2">N(2)-fixation sustaining protein CowN</fullName>
    </recommendedName>
    <alternativeName>
        <fullName evidence="2">CO weal-nitrogenase</fullName>
    </alternativeName>
</protein>
<reference evidence="3 4" key="1">
    <citation type="submission" date="2016-10" db="EMBL/GenBank/DDBJ databases">
        <authorList>
            <person name="de Groot N.N."/>
        </authorList>
    </citation>
    <scope>NUCLEOTIDE SEQUENCE [LARGE SCALE GENOMIC DNA]</scope>
    <source>
        <strain evidence="3 4">CGMCC 1.9157</strain>
    </source>
</reference>
<proteinExistence type="inferred from homology"/>
<name>A0A1I5GLP0_9HYPH</name>
<evidence type="ECO:0000313" key="3">
    <source>
        <dbReference type="EMBL" id="SFO36829.1"/>
    </source>
</evidence>
<comment type="similarity">
    <text evidence="2">Belongs to the CowN family.</text>
</comment>
<comment type="function">
    <text evidence="2">Is required to sustain N(2)-dependent growth in the presence of low levels of carbon monoxide (CO). Probably acts by protecting the N(2) fixation ability of the nitrogenase complex, which is inactivated in the presence of CO.</text>
</comment>